<evidence type="ECO:0000256" key="2">
    <source>
        <dbReference type="ARBA" id="ARBA00022747"/>
    </source>
</evidence>
<dbReference type="PANTHER" id="PTHR30408:SF13">
    <property type="entry name" value="TYPE I RESTRICTION ENZYME HINDI SPECIFICITY SUBUNIT"/>
    <property type="match status" value="1"/>
</dbReference>
<dbReference type="Gene3D" id="3.90.220.20">
    <property type="entry name" value="DNA methylase specificity domains"/>
    <property type="match status" value="2"/>
</dbReference>
<dbReference type="PANTHER" id="PTHR30408">
    <property type="entry name" value="TYPE-1 RESTRICTION ENZYME ECOKI SPECIFICITY PROTEIN"/>
    <property type="match status" value="1"/>
</dbReference>
<dbReference type="RefSeq" id="WP_377090289.1">
    <property type="nucleotide sequence ID" value="NZ_JBHSJL010000014.1"/>
</dbReference>
<keyword evidence="2" id="KW-0680">Restriction system</keyword>
<sequence length="395" mass="44637">MSEWRTVPIKELYHGLYDGPHATPKPAEEGPIFLGIKNVTDEGSLDLKTIRHIHDSEFARWTKRVEPTEGDIVFTYEATLNRYAIIPKNFKGCLGRRMALIRPNTEVVDTRFLHFYFFSKQWRDVIESNKLTGATVDRIPLTTFPNYPVSLPPLPEQKRIAGILSAYDDLIENNLRRIQILEDMAQSLYREWFVHFRIPADILTKAGLPPQLTLTNDSPLGPIPEDWEVKKLGEIATVKWGDTSTTKKAYTEEGFVAYSAAGQDGLLDHFDNERTGIVLSAIGANCGRTWLAAGKWSSIKNTMQLWSDSPRLSTELLYLSTLGKDKWPKRGAAQPFISQGDAKGMQTVVPTAQINGMATSRIRPLFESIRLLEKKNKNLRETRDLLLPKLLTPAS</sequence>
<dbReference type="Pfam" id="PF01420">
    <property type="entry name" value="Methylase_S"/>
    <property type="match status" value="2"/>
</dbReference>
<dbReference type="EMBL" id="JBHUJB010000021">
    <property type="protein sequence ID" value="MFD2158146.1"/>
    <property type="molecule type" value="Genomic_DNA"/>
</dbReference>
<dbReference type="CDD" id="cd17246">
    <property type="entry name" value="RMtype1_S_SonII-TRD2-CR2_like"/>
    <property type="match status" value="1"/>
</dbReference>
<proteinExistence type="inferred from homology"/>
<evidence type="ECO:0000256" key="3">
    <source>
        <dbReference type="ARBA" id="ARBA00023125"/>
    </source>
</evidence>
<dbReference type="InterPro" id="IPR052021">
    <property type="entry name" value="Type-I_RS_S_subunit"/>
</dbReference>
<evidence type="ECO:0000313" key="6">
    <source>
        <dbReference type="Proteomes" id="UP001597389"/>
    </source>
</evidence>
<feature type="domain" description="Type I restriction modification DNA specificity" evidence="4">
    <location>
        <begin position="224"/>
        <end position="379"/>
    </location>
</feature>
<protein>
    <submittedName>
        <fullName evidence="5">Restriction endonuclease subunit S</fullName>
        <ecNumber evidence="5">3.1.21.-</ecNumber>
    </submittedName>
</protein>
<dbReference type="InterPro" id="IPR000055">
    <property type="entry name" value="Restrct_endonuc_typeI_TRD"/>
</dbReference>
<name>A0ABW4Z9A6_9BACT</name>
<feature type="domain" description="Type I restriction modification DNA specificity" evidence="4">
    <location>
        <begin position="67"/>
        <end position="179"/>
    </location>
</feature>
<comment type="similarity">
    <text evidence="1">Belongs to the type-I restriction system S methylase family.</text>
</comment>
<organism evidence="5 6">
    <name type="scientific">Rubritalea tangerina</name>
    <dbReference type="NCBI Taxonomy" id="430798"/>
    <lineage>
        <taxon>Bacteria</taxon>
        <taxon>Pseudomonadati</taxon>
        <taxon>Verrucomicrobiota</taxon>
        <taxon>Verrucomicrobiia</taxon>
        <taxon>Verrucomicrobiales</taxon>
        <taxon>Rubritaleaceae</taxon>
        <taxon>Rubritalea</taxon>
    </lineage>
</organism>
<dbReference type="SUPFAM" id="SSF116734">
    <property type="entry name" value="DNA methylase specificity domain"/>
    <property type="match status" value="2"/>
</dbReference>
<dbReference type="Proteomes" id="UP001597389">
    <property type="component" value="Unassembled WGS sequence"/>
</dbReference>
<comment type="caution">
    <text evidence="5">The sequence shown here is derived from an EMBL/GenBank/DDBJ whole genome shotgun (WGS) entry which is preliminary data.</text>
</comment>
<keyword evidence="6" id="KW-1185">Reference proteome</keyword>
<keyword evidence="3" id="KW-0238">DNA-binding</keyword>
<dbReference type="InterPro" id="IPR044946">
    <property type="entry name" value="Restrct_endonuc_typeI_TRD_sf"/>
</dbReference>
<dbReference type="GO" id="GO:0016787">
    <property type="term" value="F:hydrolase activity"/>
    <property type="evidence" value="ECO:0007669"/>
    <property type="project" value="UniProtKB-KW"/>
</dbReference>
<dbReference type="EC" id="3.1.21.-" evidence="5"/>
<evidence type="ECO:0000259" key="4">
    <source>
        <dbReference type="Pfam" id="PF01420"/>
    </source>
</evidence>
<keyword evidence="5" id="KW-0255">Endonuclease</keyword>
<dbReference type="GO" id="GO:0004519">
    <property type="term" value="F:endonuclease activity"/>
    <property type="evidence" value="ECO:0007669"/>
    <property type="project" value="UniProtKB-KW"/>
</dbReference>
<accession>A0ABW4Z9A6</accession>
<dbReference type="Gene3D" id="1.10.287.1120">
    <property type="entry name" value="Bipartite methylase S protein"/>
    <property type="match status" value="1"/>
</dbReference>
<reference evidence="6" key="1">
    <citation type="journal article" date="2019" name="Int. J. Syst. Evol. Microbiol.">
        <title>The Global Catalogue of Microorganisms (GCM) 10K type strain sequencing project: providing services to taxonomists for standard genome sequencing and annotation.</title>
        <authorList>
            <consortium name="The Broad Institute Genomics Platform"/>
            <consortium name="The Broad Institute Genome Sequencing Center for Infectious Disease"/>
            <person name="Wu L."/>
            <person name="Ma J."/>
        </authorList>
    </citation>
    <scope>NUCLEOTIDE SEQUENCE [LARGE SCALE GENOMIC DNA]</scope>
    <source>
        <strain evidence="6">CCUG 57942</strain>
    </source>
</reference>
<evidence type="ECO:0000256" key="1">
    <source>
        <dbReference type="ARBA" id="ARBA00010923"/>
    </source>
</evidence>
<keyword evidence="5" id="KW-0540">Nuclease</keyword>
<evidence type="ECO:0000313" key="5">
    <source>
        <dbReference type="EMBL" id="MFD2158146.1"/>
    </source>
</evidence>
<keyword evidence="5" id="KW-0378">Hydrolase</keyword>
<gene>
    <name evidence="5" type="ORF">ACFSW8_04475</name>
</gene>